<evidence type="ECO:0000256" key="9">
    <source>
        <dbReference type="ARBA" id="ARBA00034902"/>
    </source>
</evidence>
<feature type="compositionally biased region" description="Low complexity" evidence="10">
    <location>
        <begin position="195"/>
        <end position="207"/>
    </location>
</feature>
<keyword evidence="5" id="KW-0539">Nucleus</keyword>
<dbReference type="EnsemblMetazoa" id="AATE014976-RA">
    <property type="protein sequence ID" value="AATE014976-PA.1"/>
    <property type="gene ID" value="AATE014976"/>
</dbReference>
<evidence type="ECO:0000256" key="6">
    <source>
        <dbReference type="ARBA" id="ARBA00034697"/>
    </source>
</evidence>
<feature type="region of interest" description="Disordered" evidence="10">
    <location>
        <begin position="1190"/>
        <end position="1250"/>
    </location>
</feature>
<evidence type="ECO:0000256" key="1">
    <source>
        <dbReference type="ARBA" id="ARBA00004123"/>
    </source>
</evidence>
<comment type="subcellular location">
    <subcellularLocation>
        <location evidence="1">Nucleus</location>
    </subcellularLocation>
    <subcellularLocation>
        <location evidence="6">Rough endoplasmic reticulum membrane</location>
        <topology evidence="6">Single-pass type I membrane protein</topology>
    </subcellularLocation>
</comment>
<dbReference type="PROSITE" id="PS51138">
    <property type="entry name" value="ENT"/>
    <property type="match status" value="1"/>
</dbReference>
<feature type="compositionally biased region" description="Polar residues" evidence="10">
    <location>
        <begin position="289"/>
        <end position="304"/>
    </location>
</feature>
<feature type="domain" description="ENT" evidence="11">
    <location>
        <begin position="13"/>
        <end position="97"/>
    </location>
</feature>
<dbReference type="InterPro" id="IPR036142">
    <property type="entry name" value="ENT_dom-like_sf"/>
</dbReference>
<comment type="similarity">
    <text evidence="7">Belongs to the CCDC47 family.</text>
</comment>
<name>A0A182JBI0_ANOAO</name>
<evidence type="ECO:0000259" key="11">
    <source>
        <dbReference type="PROSITE" id="PS51138"/>
    </source>
</evidence>
<dbReference type="InterPro" id="IPR005491">
    <property type="entry name" value="ENT_dom"/>
</dbReference>
<feature type="compositionally biased region" description="Basic and acidic residues" evidence="10">
    <location>
        <begin position="1597"/>
        <end position="1630"/>
    </location>
</feature>
<evidence type="ECO:0000256" key="5">
    <source>
        <dbReference type="ARBA" id="ARBA00023242"/>
    </source>
</evidence>
<proteinExistence type="inferred from homology"/>
<feature type="compositionally biased region" description="Basic and acidic residues" evidence="10">
    <location>
        <begin position="182"/>
        <end position="191"/>
    </location>
</feature>
<dbReference type="STRING" id="41427.A0A182JBI0"/>
<dbReference type="GO" id="GO:0005509">
    <property type="term" value="F:calcium ion binding"/>
    <property type="evidence" value="ECO:0007669"/>
    <property type="project" value="InterPro"/>
</dbReference>
<evidence type="ECO:0000256" key="2">
    <source>
        <dbReference type="ARBA" id="ARBA00022692"/>
    </source>
</evidence>
<keyword evidence="4" id="KW-0472">Membrane</keyword>
<dbReference type="PANTHER" id="PTHR12883">
    <property type="entry name" value="ADIPOCYTE-SPECIFIC PROTEIN 4-RELATED"/>
    <property type="match status" value="1"/>
</dbReference>
<dbReference type="InterPro" id="IPR012879">
    <property type="entry name" value="CCDC47"/>
</dbReference>
<feature type="compositionally biased region" description="Polar residues" evidence="10">
    <location>
        <begin position="872"/>
        <end position="888"/>
    </location>
</feature>
<keyword evidence="2" id="KW-0812">Transmembrane</keyword>
<dbReference type="Pfam" id="PF03735">
    <property type="entry name" value="ENT"/>
    <property type="match status" value="1"/>
</dbReference>
<feature type="region of interest" description="Disordered" evidence="10">
    <location>
        <begin position="473"/>
        <end position="555"/>
    </location>
</feature>
<feature type="compositionally biased region" description="Acidic residues" evidence="10">
    <location>
        <begin position="1232"/>
        <end position="1250"/>
    </location>
</feature>
<dbReference type="GO" id="GO:0030867">
    <property type="term" value="C:rough endoplasmic reticulum membrane"/>
    <property type="evidence" value="ECO:0007669"/>
    <property type="project" value="UniProtKB-SubCell"/>
</dbReference>
<feature type="region of interest" description="Disordered" evidence="10">
    <location>
        <begin position="921"/>
        <end position="987"/>
    </location>
</feature>
<dbReference type="SMART" id="SM01191">
    <property type="entry name" value="ENT"/>
    <property type="match status" value="1"/>
</dbReference>
<dbReference type="VEuPathDB" id="VectorBase:AATE014976"/>
<organism evidence="12">
    <name type="scientific">Anopheles atroparvus</name>
    <name type="common">European mosquito</name>
    <dbReference type="NCBI Taxonomy" id="41427"/>
    <lineage>
        <taxon>Eukaryota</taxon>
        <taxon>Metazoa</taxon>
        <taxon>Ecdysozoa</taxon>
        <taxon>Arthropoda</taxon>
        <taxon>Hexapoda</taxon>
        <taxon>Insecta</taxon>
        <taxon>Pterygota</taxon>
        <taxon>Neoptera</taxon>
        <taxon>Endopterygota</taxon>
        <taxon>Diptera</taxon>
        <taxon>Nematocera</taxon>
        <taxon>Culicoidea</taxon>
        <taxon>Culicidae</taxon>
        <taxon>Anophelinae</taxon>
        <taxon>Anopheles</taxon>
    </lineage>
</organism>
<feature type="compositionally biased region" description="Basic and acidic residues" evidence="10">
    <location>
        <begin position="249"/>
        <end position="261"/>
    </location>
</feature>
<dbReference type="Gene3D" id="1.10.1240.40">
    <property type="entry name" value="ENT domain"/>
    <property type="match status" value="1"/>
</dbReference>
<feature type="compositionally biased region" description="Basic and acidic residues" evidence="10">
    <location>
        <begin position="921"/>
        <end position="933"/>
    </location>
</feature>
<evidence type="ECO:0000256" key="7">
    <source>
        <dbReference type="ARBA" id="ARBA00034746"/>
    </source>
</evidence>
<dbReference type="GO" id="GO:0005634">
    <property type="term" value="C:nucleus"/>
    <property type="evidence" value="ECO:0007669"/>
    <property type="project" value="UniProtKB-SubCell"/>
</dbReference>
<feature type="compositionally biased region" description="Low complexity" evidence="10">
    <location>
        <begin position="1202"/>
        <end position="1212"/>
    </location>
</feature>
<reference evidence="12" key="1">
    <citation type="submission" date="2022-08" db="UniProtKB">
        <authorList>
            <consortium name="EnsemblMetazoa"/>
        </authorList>
    </citation>
    <scope>IDENTIFICATION</scope>
    <source>
        <strain evidence="12">EBRO</strain>
    </source>
</reference>
<feature type="compositionally biased region" description="Polar residues" evidence="10">
    <location>
        <begin position="533"/>
        <end position="555"/>
    </location>
</feature>
<protein>
    <recommendedName>
        <fullName evidence="8">PAT complex subunit CCDC47</fullName>
    </recommendedName>
    <alternativeName>
        <fullName evidence="9">Coiled-coil domain-containing protein 47</fullName>
    </alternativeName>
</protein>
<feature type="region of interest" description="Disordered" evidence="10">
    <location>
        <begin position="838"/>
        <end position="860"/>
    </location>
</feature>
<dbReference type="PANTHER" id="PTHR12883:SF0">
    <property type="entry name" value="PAT COMPLEX SUBUNIT CCDC47"/>
    <property type="match status" value="1"/>
</dbReference>
<evidence type="ECO:0000256" key="10">
    <source>
        <dbReference type="SAM" id="MobiDB-lite"/>
    </source>
</evidence>
<feature type="compositionally biased region" description="Acidic residues" evidence="10">
    <location>
        <begin position="955"/>
        <end position="977"/>
    </location>
</feature>
<evidence type="ECO:0000313" key="12">
    <source>
        <dbReference type="EnsemblMetazoa" id="AATE014976-PA.1"/>
    </source>
</evidence>
<feature type="compositionally biased region" description="Pro residues" evidence="10">
    <location>
        <begin position="485"/>
        <end position="494"/>
    </location>
</feature>
<accession>A0A182JBI0</accession>
<feature type="compositionally biased region" description="Polar residues" evidence="10">
    <location>
        <begin position="226"/>
        <end position="248"/>
    </location>
</feature>
<evidence type="ECO:0000256" key="8">
    <source>
        <dbReference type="ARBA" id="ARBA00034875"/>
    </source>
</evidence>
<dbReference type="SUPFAM" id="SSF158639">
    <property type="entry name" value="ENT-like"/>
    <property type="match status" value="1"/>
</dbReference>
<feature type="region of interest" description="Disordered" evidence="10">
    <location>
        <begin position="179"/>
        <end position="306"/>
    </location>
</feature>
<keyword evidence="3" id="KW-1133">Transmembrane helix</keyword>
<dbReference type="Pfam" id="PF07946">
    <property type="entry name" value="CCDC47"/>
    <property type="match status" value="1"/>
</dbReference>
<feature type="region of interest" description="Disordered" evidence="10">
    <location>
        <begin position="1273"/>
        <end position="1293"/>
    </location>
</feature>
<feature type="compositionally biased region" description="Basic residues" evidence="10">
    <location>
        <begin position="262"/>
        <end position="275"/>
    </location>
</feature>
<dbReference type="GO" id="GO:0032469">
    <property type="term" value="P:endoplasmic reticulum calcium ion homeostasis"/>
    <property type="evidence" value="ECO:0007669"/>
    <property type="project" value="InterPro"/>
</dbReference>
<feature type="region of interest" description="Disordered" evidence="10">
    <location>
        <begin position="1590"/>
        <end position="1647"/>
    </location>
</feature>
<evidence type="ECO:0000256" key="3">
    <source>
        <dbReference type="ARBA" id="ARBA00022989"/>
    </source>
</evidence>
<sequence>MWPMKLDMTKEECRGVLRRLELESYGSLISTFRAQGFLCKEKLRILEDLRRILHISNDRHRAEARRVANDERLYTVAEIICGPNSSQDWRREGHRTFPILPRSVPHTALTYIANTVYEQLTRANCKLSHPASTSCNRLKKAEEMFKFELVRKELSLFEKGFERDAAVVTSDPLQDIMSKSYIHKEDKRTEESSPEEPASVPEEAPAPEAEKKADAADGTAPPAANEQPSLSDILLDNSNGPMIPSNTQDKVKEKSNKSAERARKKSEKASKRQSKVKSPYPTGKPSKNGPVNSAKQSSRATSIPSPHLMHSYAVPFDVVSATNGGNYYPESPQLQQHLTSHLPYPPPLGYRGQQPFSPGSYAKGNSSFPVHAYHPHAFKHQQGILPSSKKDIQYNLSKLNPTNSVPMKGMNAHISPRGPDSVPPFGAKPLPQALWNYQKKANSKNILIPTSAAAATLASLGLPMAEHTSDWISSKGRDASSIKPSKPPPAPQEVPSPRIIFSPPPAFSTAPDEVPSSGGSGSRQEPQVMFSPPASSCPSEMVSTNTPAQSSDLTSTSSARTAVVFSPSAASPVANNVLPLKQPNIAGFTPVKSGSKLSVSKTQLMPLVAPSPVPPPAPAGAAGVPKSNVFILPKPTIPGTLNVGQKISISKCIIDPVGTQGIARSPPKVIVQPVPNLNNVASFDLDTERKEKTQMRQLFASEKLPTEACQGLTPMEIAAGGTFRAGETIQRSVSLEGVTAPVQSPLANISGPGEGTPVRKITISASQLIPFKGTLRDGTTLPMATISASTTGQGGLPPGVKQIKLGTCTVAESHSTTVAAPTNASKTVTDWEQEVDRANGTQQAPAGEVAPPAPGPSVNSGVVEEVEVHLDATQQPDSSRLDNNQQPNAPFGMESSKTEKEAAVATSVCNQQAVEVAPGEHYDAAPGADRGDDSSATDSADAEEEPEDESARIEGEDDGIEEDDYGEEEEQEEEDDQQGTRTLDVEADTDGIIIEEDEANYDSLIEEVPEDETYIEEIVDEQMEISYDSSRELEQTTEHIIEEQTEEEEHATMNGVEEDHSEMHFVQCDMVADDTIENGDSHHQPAATHPAKDDIVCELLEIDADGTYSTRQFSYEQAIAEGLTVLPTRAKPSHKTNRSWPLFFANMRLLLPLAVLAVICLVPHIIHAQGADNLEDNDFAEFEDFDDDDFVVGDAHQGPAGGQQQAAAPGAQVDGRVGNAQPKSQSKKEANDNEDFMEIDDDQDDDDGIVEDEDNEFEHFQDEEEFEGFASTIGDQDDLRPGGPGAGKQAEPKLTIPKVPIHFRTHWDSYWMEMLMLAGLMAYFANYLVGNKKNSAIANQWLTIHRTLLEENFALVGDDGKKETEGSTFSFNKESESVYTLWCSGRTCCEGMLVELKMIKRQDLVSLIAGIMKPVQDQLHIKVELSPDSMDNFVFCVATRKQATKMFKELNDLSKFCYLVNKADEKHGIPGFAMLSEIAEASTSVLDGRVVAALNKYSHLIDYIHVSDQYSGPIQQEDPNQLKRPDVKRILHCGFNVPVKGDLEEMKPLLILVLYLMDRLRRFKLSKEGRAKSEKNRATVEEEFMKNTHQARAEAAALRREEKRKAEKEKMLAEEDPEKQRRWEKKEQKRQLKKQAPKMKQLSIKAL</sequence>
<evidence type="ECO:0000256" key="4">
    <source>
        <dbReference type="ARBA" id="ARBA00023136"/>
    </source>
</evidence>
<feature type="region of interest" description="Disordered" evidence="10">
    <location>
        <begin position="872"/>
        <end position="906"/>
    </location>
</feature>